<dbReference type="Gene3D" id="1.10.287.1060">
    <property type="entry name" value="ESAT-6-like"/>
    <property type="match status" value="1"/>
</dbReference>
<evidence type="ECO:0000313" key="2">
    <source>
        <dbReference type="Proteomes" id="UP000199300"/>
    </source>
</evidence>
<organism evidence="1 2">
    <name type="scientific">Amphibacillus marinus</name>
    <dbReference type="NCBI Taxonomy" id="872970"/>
    <lineage>
        <taxon>Bacteria</taxon>
        <taxon>Bacillati</taxon>
        <taxon>Bacillota</taxon>
        <taxon>Bacilli</taxon>
        <taxon>Bacillales</taxon>
        <taxon>Bacillaceae</taxon>
        <taxon>Amphibacillus</taxon>
    </lineage>
</organism>
<dbReference type="STRING" id="872970.SAMN04488134_12019"/>
<dbReference type="RefSeq" id="WP_177178338.1">
    <property type="nucleotide sequence ID" value="NZ_FODJ01000020.1"/>
</dbReference>
<dbReference type="Pfam" id="PF16888">
    <property type="entry name" value="YwqH-like"/>
    <property type="match status" value="1"/>
</dbReference>
<gene>
    <name evidence="1" type="ORF">SAMN04488134_12019</name>
</gene>
<dbReference type="InterPro" id="IPR029013">
    <property type="entry name" value="HP0062-like_sf"/>
</dbReference>
<reference evidence="1 2" key="1">
    <citation type="submission" date="2016-10" db="EMBL/GenBank/DDBJ databases">
        <authorList>
            <person name="de Groot N.N."/>
        </authorList>
    </citation>
    <scope>NUCLEOTIDE SEQUENCE [LARGE SCALE GENOMIC DNA]</scope>
    <source>
        <strain evidence="1 2">CGMCC 1.10434</strain>
    </source>
</reference>
<sequence>MSQLLQLQNRKRHLNSQISTNRTTVRNLEKRITRLKSARTQVSSALNMLRSSRNRINRVSIGATSWRGNRKNNFDKKYDRYKSSVKTYVTKVEDSRDRLSDEIKRIEAQRSTCLANISSMQNTINTLNTQIGVIERAMRNG</sequence>
<dbReference type="SUPFAM" id="SSF158414">
    <property type="entry name" value="HP0062-like"/>
    <property type="match status" value="1"/>
</dbReference>
<keyword evidence="2" id="KW-1185">Reference proteome</keyword>
<protein>
    <submittedName>
        <fullName evidence="1">Uncharacterized protein</fullName>
    </submittedName>
</protein>
<evidence type="ECO:0000313" key="1">
    <source>
        <dbReference type="EMBL" id="SEO94877.1"/>
    </source>
</evidence>
<dbReference type="InterPro" id="IPR031681">
    <property type="entry name" value="YwqH-like"/>
</dbReference>
<dbReference type="Proteomes" id="UP000199300">
    <property type="component" value="Unassembled WGS sequence"/>
</dbReference>
<proteinExistence type="predicted"/>
<accession>A0A1H8TVE4</accession>
<dbReference type="EMBL" id="FODJ01000020">
    <property type="protein sequence ID" value="SEO94877.1"/>
    <property type="molecule type" value="Genomic_DNA"/>
</dbReference>
<name>A0A1H8TVE4_9BACI</name>
<dbReference type="AlphaFoldDB" id="A0A1H8TVE4"/>